<feature type="region of interest" description="Disordered" evidence="1">
    <location>
        <begin position="243"/>
        <end position="360"/>
    </location>
</feature>
<feature type="compositionally biased region" description="Basic and acidic residues" evidence="1">
    <location>
        <begin position="320"/>
        <end position="332"/>
    </location>
</feature>
<accession>A0A6A6B7H3</accession>
<gene>
    <name evidence="2" type="ORF">K452DRAFT_290292</name>
</gene>
<sequence>MDLADAILQPVDAALNWLVIERVLAEWNDPATSDRRYLGTLSSVNGAANFTLAIGYGATTRQLFISLHLPIKLRASTSSKLKHMYYVVPVEALGSKGSQPALFVDVSRTEDVPEQTLPELRKAGLVENGSKRIIRIGFRLKERGYVIMPQGSLSRPPQGTPLRLLQNLRSLSEQAAAFDLYLKYNDYDYVELCRVCENVSKIHLTTPALDVKSLFKGLGAVNVWEQYAMPSETRDKYPTKLHFADRETSPPPQYDRVTPSPSPLVLVPASSLGSSPKQPSVDRPQHGLSVIPETPEAYMPASAQASRKRKATSPLSGGFKAHDHDDQLEDAHSSQQDLYGMSSAPSVGITAGQASPCETPSQRLLQQHENAQPDTVTQNDVDPALFADMVQWLEWAWSALPSAHLHLQAELLALGAAVCNVNAEAFADQRAVCMAKLLFLVTDANRVTGETEDEHPPDFELEVRDVVRWMNQIYRAADIVIARDLMQLAEVAQGAAANDEQRRKAFRTQKAVCVARVCMCFGKAG</sequence>
<keyword evidence="3" id="KW-1185">Reference proteome</keyword>
<evidence type="ECO:0000313" key="2">
    <source>
        <dbReference type="EMBL" id="KAF2139195.1"/>
    </source>
</evidence>
<dbReference type="RefSeq" id="XP_033394908.1">
    <property type="nucleotide sequence ID" value="XM_033540976.1"/>
</dbReference>
<name>A0A6A6B7H3_9PEZI</name>
<protein>
    <submittedName>
        <fullName evidence="2">Uncharacterized protein</fullName>
    </submittedName>
</protein>
<organism evidence="2 3">
    <name type="scientific">Aplosporella prunicola CBS 121167</name>
    <dbReference type="NCBI Taxonomy" id="1176127"/>
    <lineage>
        <taxon>Eukaryota</taxon>
        <taxon>Fungi</taxon>
        <taxon>Dikarya</taxon>
        <taxon>Ascomycota</taxon>
        <taxon>Pezizomycotina</taxon>
        <taxon>Dothideomycetes</taxon>
        <taxon>Dothideomycetes incertae sedis</taxon>
        <taxon>Botryosphaeriales</taxon>
        <taxon>Aplosporellaceae</taxon>
        <taxon>Aplosporella</taxon>
    </lineage>
</organism>
<dbReference type="EMBL" id="ML995494">
    <property type="protein sequence ID" value="KAF2139195.1"/>
    <property type="molecule type" value="Genomic_DNA"/>
</dbReference>
<dbReference type="GeneID" id="54298472"/>
<proteinExistence type="predicted"/>
<dbReference type="AlphaFoldDB" id="A0A6A6B7H3"/>
<evidence type="ECO:0000256" key="1">
    <source>
        <dbReference type="SAM" id="MobiDB-lite"/>
    </source>
</evidence>
<dbReference type="OrthoDB" id="3874180at2759"/>
<dbReference type="Proteomes" id="UP000799438">
    <property type="component" value="Unassembled WGS sequence"/>
</dbReference>
<feature type="compositionally biased region" description="Low complexity" evidence="1">
    <location>
        <begin position="257"/>
        <end position="276"/>
    </location>
</feature>
<evidence type="ECO:0000313" key="3">
    <source>
        <dbReference type="Proteomes" id="UP000799438"/>
    </source>
</evidence>
<reference evidence="2" key="1">
    <citation type="journal article" date="2020" name="Stud. Mycol.">
        <title>101 Dothideomycetes genomes: a test case for predicting lifestyles and emergence of pathogens.</title>
        <authorList>
            <person name="Haridas S."/>
            <person name="Albert R."/>
            <person name="Binder M."/>
            <person name="Bloem J."/>
            <person name="Labutti K."/>
            <person name="Salamov A."/>
            <person name="Andreopoulos B."/>
            <person name="Baker S."/>
            <person name="Barry K."/>
            <person name="Bills G."/>
            <person name="Bluhm B."/>
            <person name="Cannon C."/>
            <person name="Castanera R."/>
            <person name="Culley D."/>
            <person name="Daum C."/>
            <person name="Ezra D."/>
            <person name="Gonzalez J."/>
            <person name="Henrissat B."/>
            <person name="Kuo A."/>
            <person name="Liang C."/>
            <person name="Lipzen A."/>
            <person name="Lutzoni F."/>
            <person name="Magnuson J."/>
            <person name="Mondo S."/>
            <person name="Nolan M."/>
            <person name="Ohm R."/>
            <person name="Pangilinan J."/>
            <person name="Park H.-J."/>
            <person name="Ramirez L."/>
            <person name="Alfaro M."/>
            <person name="Sun H."/>
            <person name="Tritt A."/>
            <person name="Yoshinaga Y."/>
            <person name="Zwiers L.-H."/>
            <person name="Turgeon B."/>
            <person name="Goodwin S."/>
            <person name="Spatafora J."/>
            <person name="Crous P."/>
            <person name="Grigoriev I."/>
        </authorList>
    </citation>
    <scope>NUCLEOTIDE SEQUENCE</scope>
    <source>
        <strain evidence="2">CBS 121167</strain>
    </source>
</reference>